<reference evidence="2 3" key="1">
    <citation type="journal article" date="2013" name="Genome Announc.">
        <title>Complete Genome of Bacillus subtilis Myophage Grass.</title>
        <authorList>
            <person name="Miller S.Y."/>
            <person name="Colquhoun J.M."/>
            <person name="Perl A.L."/>
            <person name="Chamakura K.R."/>
            <person name="Kuty Everett G.F."/>
        </authorList>
    </citation>
    <scope>NUCLEOTIDE SEQUENCE [LARGE SCALE GENOMIC DNA]</scope>
</reference>
<dbReference type="RefSeq" id="YP_008771531.1">
    <property type="nucleotide sequence ID" value="NC_022771.1"/>
</dbReference>
<name>U5PTX7_BPGRA</name>
<feature type="domain" description="DUF7167" evidence="1">
    <location>
        <begin position="11"/>
        <end position="72"/>
    </location>
</feature>
<dbReference type="GeneID" id="17960089"/>
<dbReference type="EMBL" id="KF669652">
    <property type="protein sequence ID" value="AGY47430.1"/>
    <property type="molecule type" value="Genomic_DNA"/>
</dbReference>
<evidence type="ECO:0000313" key="3">
    <source>
        <dbReference type="Proteomes" id="UP000017648"/>
    </source>
</evidence>
<sequence>MSKEFGPDTVVVFSVDTGYVGCDREEKFTLGDLGIIDEGETISVDDLDSALQEAYDNWLWDNINCNYYVDEESK</sequence>
<dbReference type="Pfam" id="PF23768">
    <property type="entry name" value="DUF7167"/>
    <property type="match status" value="1"/>
</dbReference>
<dbReference type="OrthoDB" id="22092at10239"/>
<organismHost>
    <name type="scientific">Bacillus subtilis</name>
    <dbReference type="NCBI Taxonomy" id="1423"/>
</organismHost>
<evidence type="ECO:0000259" key="1">
    <source>
        <dbReference type="Pfam" id="PF23768"/>
    </source>
</evidence>
<dbReference type="KEGG" id="vg:17960089"/>
<dbReference type="InterPro" id="IPR055591">
    <property type="entry name" value="DUF7167"/>
</dbReference>
<evidence type="ECO:0000313" key="2">
    <source>
        <dbReference type="EMBL" id="AGY47430.1"/>
    </source>
</evidence>
<proteinExistence type="predicted"/>
<keyword evidence="3" id="KW-1185">Reference proteome</keyword>
<gene>
    <name evidence="2" type="ORF">Grass_165</name>
</gene>
<protein>
    <recommendedName>
        <fullName evidence="1">DUF7167 domain-containing protein</fullName>
    </recommendedName>
</protein>
<accession>U5PTX7</accession>
<organism evidence="2 3">
    <name type="scientific">Bacillus phage Grass</name>
    <dbReference type="NCBI Taxonomy" id="1406785"/>
    <lineage>
        <taxon>Viruses</taxon>
        <taxon>Duplodnaviria</taxon>
        <taxon>Heunggongvirae</taxon>
        <taxon>Uroviricota</taxon>
        <taxon>Caudoviricetes</taxon>
        <taxon>Herelleviridae</taxon>
        <taxon>Bastillevirinae</taxon>
        <taxon>Nitunavirus</taxon>
        <taxon>Nitunavirus grass</taxon>
    </lineage>
</organism>
<dbReference type="Proteomes" id="UP000017648">
    <property type="component" value="Segment"/>
</dbReference>